<evidence type="ECO:0000256" key="2">
    <source>
        <dbReference type="ARBA" id="ARBA00022475"/>
    </source>
</evidence>
<keyword evidence="9" id="KW-0325">Glycoprotein</keyword>
<dbReference type="PANTHER" id="PTHR24246:SF27">
    <property type="entry name" value="ADENOSINE RECEPTOR, ISOFORM A"/>
    <property type="match status" value="1"/>
</dbReference>
<evidence type="ECO:0000256" key="7">
    <source>
        <dbReference type="ARBA" id="ARBA00023157"/>
    </source>
</evidence>
<dbReference type="AlphaFoldDB" id="A0A2I7NB18"/>
<evidence type="ECO:0000256" key="10">
    <source>
        <dbReference type="ARBA" id="ARBA00023224"/>
    </source>
</evidence>
<keyword evidence="2" id="KW-1003">Cell membrane</keyword>
<evidence type="ECO:0000256" key="11">
    <source>
        <dbReference type="SAM" id="Phobius"/>
    </source>
</evidence>
<organism evidence="13">
    <name type="scientific">Octopus vulgaris</name>
    <name type="common">Common octopus</name>
    <dbReference type="NCBI Taxonomy" id="6645"/>
    <lineage>
        <taxon>Eukaryota</taxon>
        <taxon>Metazoa</taxon>
        <taxon>Spiralia</taxon>
        <taxon>Lophotrochozoa</taxon>
        <taxon>Mollusca</taxon>
        <taxon>Cephalopoda</taxon>
        <taxon>Coleoidea</taxon>
        <taxon>Octopodiformes</taxon>
        <taxon>Octopoda</taxon>
        <taxon>Incirrata</taxon>
        <taxon>Octopodidae</taxon>
        <taxon>Octopus</taxon>
    </lineage>
</organism>
<dbReference type="EMBL" id="MF467261">
    <property type="protein sequence ID" value="AUR53642.1"/>
    <property type="molecule type" value="mRNA"/>
</dbReference>
<keyword evidence="3 11" id="KW-0812">Transmembrane</keyword>
<dbReference type="PANTHER" id="PTHR24246">
    <property type="entry name" value="OLFACTORY RECEPTOR AND ADENOSINE RECEPTOR"/>
    <property type="match status" value="1"/>
</dbReference>
<evidence type="ECO:0000256" key="6">
    <source>
        <dbReference type="ARBA" id="ARBA00023136"/>
    </source>
</evidence>
<keyword evidence="4 11" id="KW-1133">Transmembrane helix</keyword>
<dbReference type="InterPro" id="IPR017452">
    <property type="entry name" value="GPCR_Rhodpsn_7TM"/>
</dbReference>
<dbReference type="Gene3D" id="1.20.1070.10">
    <property type="entry name" value="Rhodopsin 7-helix transmembrane proteins"/>
    <property type="match status" value="1"/>
</dbReference>
<evidence type="ECO:0000259" key="12">
    <source>
        <dbReference type="PROSITE" id="PS50262"/>
    </source>
</evidence>
<proteinExistence type="evidence at transcript level"/>
<dbReference type="PROSITE" id="PS50262">
    <property type="entry name" value="G_PROTEIN_RECEP_F1_2"/>
    <property type="match status" value="1"/>
</dbReference>
<evidence type="ECO:0000256" key="9">
    <source>
        <dbReference type="ARBA" id="ARBA00023180"/>
    </source>
</evidence>
<dbReference type="PROSITE" id="PS00237">
    <property type="entry name" value="G_PROTEIN_RECEP_F1_1"/>
    <property type="match status" value="1"/>
</dbReference>
<keyword evidence="5" id="KW-0297">G-protein coupled receptor</keyword>
<keyword evidence="10" id="KW-0807">Transducer</keyword>
<feature type="transmembrane region" description="Helical" evidence="11">
    <location>
        <begin position="97"/>
        <end position="119"/>
    </location>
</feature>
<dbReference type="SUPFAM" id="SSF81321">
    <property type="entry name" value="Family A G protein-coupled receptor-like"/>
    <property type="match status" value="1"/>
</dbReference>
<sequence length="293" mass="33175">MFVLVVFVRFASLRTPSNYYIISLAVADFLVGLLAIPFAILGHVGLPRDFNVCLFMNSLLMLLCTASILSLVALTVDRYWAIFKPFHYKRSVNKRTSVVVICTSWILSTLIGLFPVFGWNKGRPKVPQCFFLEVMDLDYLLFIYVVTILIPSFFIIAVYLMIYKTVRRHLQSAKQQQSTMGVQTKESAKRDAQTAKSVLIIVLLFLVSWFPLYTINAIMLFCKDCVIPPILMNFAVILSHANSVWNPGLYAWGLSDFRDALHKVMCPCRSSSTLPLASTTSIRRQSHSVHAQS</sequence>
<name>A0A2I7NB18_OCTVU</name>
<keyword evidence="8 13" id="KW-0675">Receptor</keyword>
<dbReference type="PRINTS" id="PR00424">
    <property type="entry name" value="ADENOSINER"/>
</dbReference>
<feature type="transmembrane region" description="Helical" evidence="11">
    <location>
        <begin position="19"/>
        <end position="42"/>
    </location>
</feature>
<protein>
    <submittedName>
        <fullName evidence="13">Adenosine receptor A2a</fullName>
    </submittedName>
</protein>
<dbReference type="SMART" id="SM01381">
    <property type="entry name" value="7TM_GPCR_Srsx"/>
    <property type="match status" value="1"/>
</dbReference>
<keyword evidence="6 11" id="KW-0472">Membrane</keyword>
<feature type="transmembrane region" description="Helical" evidence="11">
    <location>
        <begin position="198"/>
        <end position="221"/>
    </location>
</feature>
<evidence type="ECO:0000256" key="5">
    <source>
        <dbReference type="ARBA" id="ARBA00023040"/>
    </source>
</evidence>
<dbReference type="InterPro" id="IPR000276">
    <property type="entry name" value="GPCR_Rhodpsn"/>
</dbReference>
<evidence type="ECO:0000313" key="13">
    <source>
        <dbReference type="EMBL" id="AUR53642.1"/>
    </source>
</evidence>
<feature type="transmembrane region" description="Helical" evidence="11">
    <location>
        <begin position="139"/>
        <end position="162"/>
    </location>
</feature>
<dbReference type="PRINTS" id="PR00237">
    <property type="entry name" value="GPCRRHODOPSN"/>
</dbReference>
<evidence type="ECO:0000256" key="4">
    <source>
        <dbReference type="ARBA" id="ARBA00022989"/>
    </source>
</evidence>
<dbReference type="Pfam" id="PF00001">
    <property type="entry name" value="7tm_1"/>
    <property type="match status" value="1"/>
</dbReference>
<evidence type="ECO:0000256" key="8">
    <source>
        <dbReference type="ARBA" id="ARBA00023170"/>
    </source>
</evidence>
<dbReference type="GO" id="GO:0001609">
    <property type="term" value="F:G protein-coupled adenosine receptor activity"/>
    <property type="evidence" value="ECO:0007669"/>
    <property type="project" value="InterPro"/>
</dbReference>
<evidence type="ECO:0000256" key="1">
    <source>
        <dbReference type="ARBA" id="ARBA00004651"/>
    </source>
</evidence>
<dbReference type="GO" id="GO:0005886">
    <property type="term" value="C:plasma membrane"/>
    <property type="evidence" value="ECO:0007669"/>
    <property type="project" value="UniProtKB-SubCell"/>
</dbReference>
<accession>A0A2I7NB18</accession>
<evidence type="ECO:0000256" key="3">
    <source>
        <dbReference type="ARBA" id="ARBA00022692"/>
    </source>
</evidence>
<feature type="transmembrane region" description="Helical" evidence="11">
    <location>
        <begin position="54"/>
        <end position="76"/>
    </location>
</feature>
<feature type="domain" description="G-protein coupled receptors family 1 profile" evidence="12">
    <location>
        <begin position="1"/>
        <end position="250"/>
    </location>
</feature>
<reference evidence="13" key="1">
    <citation type="journal article" date="2017" name="Front. Physiol.">
        <title>The Gastric Ganglion of Octopus vulgaris: Preliminary Characterization of Gene- and Putative Neurochemical-Complexity, and the Effect of Aggregata octopiana Digestive Tract Infection on Gene Expression.</title>
        <authorList>
            <person name="Baldascino E."/>
            <person name="Di Cristina G."/>
            <person name="Tedesco P."/>
            <person name="Hobbs C."/>
            <person name="Shaw T.J."/>
            <person name="Ponte G."/>
            <person name="Andrews P.L.R."/>
        </authorList>
    </citation>
    <scope>NUCLEOTIDE SEQUENCE</scope>
    <source>
        <tissue evidence="13">Gastric ganglion</tissue>
    </source>
</reference>
<comment type="subcellular location">
    <subcellularLocation>
        <location evidence="1">Cell membrane</location>
        <topology evidence="1">Multi-pass membrane protein</topology>
    </subcellularLocation>
</comment>
<dbReference type="InterPro" id="IPR001634">
    <property type="entry name" value="Adenosn_rcpt"/>
</dbReference>
<keyword evidence="7" id="KW-1015">Disulfide bond</keyword>